<dbReference type="InterPro" id="IPR042283">
    <property type="entry name" value="GpdQ_catalytic"/>
</dbReference>
<dbReference type="PANTHER" id="PTHR42988">
    <property type="entry name" value="PHOSPHOHYDROLASE"/>
    <property type="match status" value="1"/>
</dbReference>
<dbReference type="GO" id="GO:0046872">
    <property type="term" value="F:metal ion binding"/>
    <property type="evidence" value="ECO:0007669"/>
    <property type="project" value="UniProtKB-KW"/>
</dbReference>
<dbReference type="InterPro" id="IPR029052">
    <property type="entry name" value="Metallo-depent_PP-like"/>
</dbReference>
<dbReference type="InterPro" id="IPR042281">
    <property type="entry name" value="GpdQ_beta-strand"/>
</dbReference>
<sequence>MMIAQITDLHVRPRGKVAYERVDTNAMLEAAVAAIESLPRKPDLVIATGDLTDCGLAEEYEVLRDILDPLSMPVYLVPGNHDRRAELFAEFAPDGYLRNDDGFLHYVIEGHDVRLIGLDSVVPGHGHGEMCAARLAWLEGKLGQERKRPTMIFMHHPPFGTGLADMDRINCRNGASMGAVLRRFDNIERVVCGHHHRPITVRWGGTIGSVAPSTAHQVTLDLEVDGGPSSFTLEPPGFHLHIWSKDTGLVTHGVNIGRFEGPFPFILDADYPGHTAKAEAA</sequence>
<dbReference type="AlphaFoldDB" id="A0A512N9E4"/>
<dbReference type="EMBL" id="BKAJ01000040">
    <property type="protein sequence ID" value="GEP55599.1"/>
    <property type="molecule type" value="Genomic_DNA"/>
</dbReference>
<gene>
    <name evidence="6" type="primary">cpdA_1</name>
    <name evidence="6" type="ORF">RSO01_27650</name>
</gene>
<accession>A0A512N9E4</accession>
<evidence type="ECO:0000313" key="6">
    <source>
        <dbReference type="EMBL" id="GEP55599.1"/>
    </source>
</evidence>
<evidence type="ECO:0000256" key="2">
    <source>
        <dbReference type="ARBA" id="ARBA00022801"/>
    </source>
</evidence>
<keyword evidence="2" id="KW-0378">Hydrolase</keyword>
<dbReference type="Gene3D" id="3.60.21.40">
    <property type="entry name" value="GpdQ, catalytic alpha/beta sandwich domain"/>
    <property type="match status" value="1"/>
</dbReference>
<dbReference type="RefSeq" id="WP_147149684.1">
    <property type="nucleotide sequence ID" value="NZ_BKAJ01000040.1"/>
</dbReference>
<dbReference type="InterPro" id="IPR050884">
    <property type="entry name" value="CNP_phosphodiesterase-III"/>
</dbReference>
<organism evidence="6 7">
    <name type="scientific">Reyranella soli</name>
    <dbReference type="NCBI Taxonomy" id="1230389"/>
    <lineage>
        <taxon>Bacteria</taxon>
        <taxon>Pseudomonadati</taxon>
        <taxon>Pseudomonadota</taxon>
        <taxon>Alphaproteobacteria</taxon>
        <taxon>Hyphomicrobiales</taxon>
        <taxon>Reyranellaceae</taxon>
        <taxon>Reyranella</taxon>
    </lineage>
</organism>
<dbReference type="OrthoDB" id="651281at2"/>
<dbReference type="Gene3D" id="3.30.750.180">
    <property type="entry name" value="GpdQ, beta-strand dimerisation domain"/>
    <property type="match status" value="1"/>
</dbReference>
<protein>
    <submittedName>
        <fullName evidence="6">3',5'-cyclic adenosine monophosphate phosphodiesterase CpdA</fullName>
    </submittedName>
</protein>
<dbReference type="Pfam" id="PF00149">
    <property type="entry name" value="Metallophos"/>
    <property type="match status" value="1"/>
</dbReference>
<dbReference type="PANTHER" id="PTHR42988:SF2">
    <property type="entry name" value="CYCLIC NUCLEOTIDE PHOSPHODIESTERASE CBUA0032-RELATED"/>
    <property type="match status" value="1"/>
</dbReference>
<dbReference type="SUPFAM" id="SSF56300">
    <property type="entry name" value="Metallo-dependent phosphatases"/>
    <property type="match status" value="1"/>
</dbReference>
<dbReference type="CDD" id="cd07402">
    <property type="entry name" value="MPP_GpdQ"/>
    <property type="match status" value="1"/>
</dbReference>
<dbReference type="InterPro" id="IPR004843">
    <property type="entry name" value="Calcineurin-like_PHP"/>
</dbReference>
<name>A0A512N9E4_9HYPH</name>
<evidence type="ECO:0000259" key="5">
    <source>
        <dbReference type="Pfam" id="PF00149"/>
    </source>
</evidence>
<proteinExistence type="inferred from homology"/>
<evidence type="ECO:0000256" key="3">
    <source>
        <dbReference type="ARBA" id="ARBA00023004"/>
    </source>
</evidence>
<feature type="domain" description="Calcineurin-like phosphoesterase" evidence="5">
    <location>
        <begin position="1"/>
        <end position="198"/>
    </location>
</feature>
<evidence type="ECO:0000256" key="4">
    <source>
        <dbReference type="ARBA" id="ARBA00025742"/>
    </source>
</evidence>
<keyword evidence="7" id="KW-1185">Reference proteome</keyword>
<dbReference type="Proteomes" id="UP000321058">
    <property type="component" value="Unassembled WGS sequence"/>
</dbReference>
<dbReference type="GO" id="GO:0004112">
    <property type="term" value="F:cyclic-nucleotide phosphodiesterase activity"/>
    <property type="evidence" value="ECO:0007669"/>
    <property type="project" value="InterPro"/>
</dbReference>
<comment type="similarity">
    <text evidence="4">Belongs to the cyclic nucleotide phosphodiesterase class-III family.</text>
</comment>
<reference evidence="6 7" key="1">
    <citation type="submission" date="2019-07" db="EMBL/GenBank/DDBJ databases">
        <title>Whole genome shotgun sequence of Reyranella soli NBRC 108950.</title>
        <authorList>
            <person name="Hosoyama A."/>
            <person name="Uohara A."/>
            <person name="Ohji S."/>
            <person name="Ichikawa N."/>
        </authorList>
    </citation>
    <scope>NUCLEOTIDE SEQUENCE [LARGE SCALE GENOMIC DNA]</scope>
    <source>
        <strain evidence="6 7">NBRC 108950</strain>
    </source>
</reference>
<comment type="caution">
    <text evidence="6">The sequence shown here is derived from an EMBL/GenBank/DDBJ whole genome shotgun (WGS) entry which is preliminary data.</text>
</comment>
<dbReference type="InterPro" id="IPR026575">
    <property type="entry name" value="GpdQ/CpdA-like"/>
</dbReference>
<evidence type="ECO:0000256" key="1">
    <source>
        <dbReference type="ARBA" id="ARBA00022723"/>
    </source>
</evidence>
<keyword evidence="3" id="KW-0408">Iron</keyword>
<evidence type="ECO:0000313" key="7">
    <source>
        <dbReference type="Proteomes" id="UP000321058"/>
    </source>
</evidence>
<keyword evidence="1" id="KW-0479">Metal-binding</keyword>